<keyword evidence="4 8" id="KW-0812">Transmembrane</keyword>
<feature type="transmembrane region" description="Helical" evidence="8">
    <location>
        <begin position="16"/>
        <end position="37"/>
    </location>
</feature>
<evidence type="ECO:0000313" key="9">
    <source>
        <dbReference type="EMBL" id="CAF0775905.1"/>
    </source>
</evidence>
<proteinExistence type="inferred from homology"/>
<dbReference type="GO" id="GO:0005459">
    <property type="term" value="F:UDP-galactose transmembrane transporter activity"/>
    <property type="evidence" value="ECO:0007669"/>
    <property type="project" value="TreeGrafter"/>
</dbReference>
<feature type="transmembrane region" description="Helical" evidence="8">
    <location>
        <begin position="175"/>
        <end position="196"/>
    </location>
</feature>
<dbReference type="EMBL" id="CAJNOC010000553">
    <property type="protein sequence ID" value="CAF0775905.1"/>
    <property type="molecule type" value="Genomic_DNA"/>
</dbReference>
<dbReference type="PANTHER" id="PTHR10778:SF10">
    <property type="entry name" value="SOLUTE CARRIER FAMILY 35 MEMBER B1"/>
    <property type="match status" value="1"/>
</dbReference>
<accession>A0A813R4V5</accession>
<dbReference type="PANTHER" id="PTHR10778">
    <property type="entry name" value="SOLUTE CARRIER FAMILY 35 MEMBER B"/>
    <property type="match status" value="1"/>
</dbReference>
<keyword evidence="3" id="KW-0813">Transport</keyword>
<organism evidence="9 10">
    <name type="scientific">Brachionus calyciflorus</name>
    <dbReference type="NCBI Taxonomy" id="104777"/>
    <lineage>
        <taxon>Eukaryota</taxon>
        <taxon>Metazoa</taxon>
        <taxon>Spiralia</taxon>
        <taxon>Gnathifera</taxon>
        <taxon>Rotifera</taxon>
        <taxon>Eurotatoria</taxon>
        <taxon>Monogononta</taxon>
        <taxon>Pseudotrocha</taxon>
        <taxon>Ploima</taxon>
        <taxon>Brachionidae</taxon>
        <taxon>Brachionus</taxon>
    </lineage>
</organism>
<evidence type="ECO:0008006" key="11">
    <source>
        <dbReference type="Google" id="ProtNLM"/>
    </source>
</evidence>
<evidence type="ECO:0000256" key="5">
    <source>
        <dbReference type="ARBA" id="ARBA00022824"/>
    </source>
</evidence>
<comment type="subcellular location">
    <subcellularLocation>
        <location evidence="1">Endoplasmic reticulum membrane</location>
        <topology evidence="1">Multi-pass membrane protein</topology>
    </subcellularLocation>
</comment>
<dbReference type="InterPro" id="IPR037185">
    <property type="entry name" value="EmrE-like"/>
</dbReference>
<dbReference type="GO" id="GO:0000139">
    <property type="term" value="C:Golgi membrane"/>
    <property type="evidence" value="ECO:0007669"/>
    <property type="project" value="TreeGrafter"/>
</dbReference>
<dbReference type="SUPFAM" id="SSF103481">
    <property type="entry name" value="Multidrug resistance efflux transporter EmrE"/>
    <property type="match status" value="2"/>
</dbReference>
<dbReference type="Gene3D" id="1.10.3730.20">
    <property type="match status" value="1"/>
</dbReference>
<dbReference type="Pfam" id="PF08449">
    <property type="entry name" value="UAA"/>
    <property type="match status" value="1"/>
</dbReference>
<dbReference type="Proteomes" id="UP000663879">
    <property type="component" value="Unassembled WGS sequence"/>
</dbReference>
<evidence type="ECO:0000256" key="2">
    <source>
        <dbReference type="ARBA" id="ARBA00010694"/>
    </source>
</evidence>
<evidence type="ECO:0000313" key="10">
    <source>
        <dbReference type="Proteomes" id="UP000663879"/>
    </source>
</evidence>
<evidence type="ECO:0000256" key="4">
    <source>
        <dbReference type="ARBA" id="ARBA00022692"/>
    </source>
</evidence>
<sequence length="328" mass="37257">MSKHGHGTEVHSTKQLAVCFFGIFFSYLLFGIIQEWITRTSYGENKERFTFTYCLVFFQCVANALFSKIIISYNRESTDSTSKWMFPVCALTYLCAMLASNEALQHVSYPTQVLGKSIKPVPVMILGVLIARKRYHKAKYLGVLMIVLGIVMFMYKDKKQAKVSDDPIPNHPFALIGFGELLLLISLAMDGLTGAIQDKMNGSHRTNPHTMMYNMNLWSCFYLFFAIILTGEIFEFSIFIQKFPYVIGNMILLSLLGCVGQHFIFTTITTFGPLKCSIITTTRKFFTILGSVIIFNNPMSTRQWLGSVFVFLGLALDSKYGKEIKQKH</sequence>
<evidence type="ECO:0000256" key="8">
    <source>
        <dbReference type="SAM" id="Phobius"/>
    </source>
</evidence>
<keyword evidence="7 8" id="KW-0472">Membrane</keyword>
<keyword evidence="5" id="KW-0256">Endoplasmic reticulum</keyword>
<dbReference type="GO" id="GO:0005460">
    <property type="term" value="F:UDP-glucose transmembrane transporter activity"/>
    <property type="evidence" value="ECO:0007669"/>
    <property type="project" value="TreeGrafter"/>
</dbReference>
<name>A0A813R4V5_9BILA</name>
<feature type="transmembrane region" description="Helical" evidence="8">
    <location>
        <begin position="138"/>
        <end position="155"/>
    </location>
</feature>
<comment type="caution">
    <text evidence="9">The sequence shown here is derived from an EMBL/GenBank/DDBJ whole genome shotgun (WGS) entry which is preliminary data.</text>
</comment>
<evidence type="ECO:0000256" key="7">
    <source>
        <dbReference type="ARBA" id="ARBA00023136"/>
    </source>
</evidence>
<keyword evidence="10" id="KW-1185">Reference proteome</keyword>
<dbReference type="InterPro" id="IPR013657">
    <property type="entry name" value="SCL35B1-4/HUT1"/>
</dbReference>
<dbReference type="GO" id="GO:0005789">
    <property type="term" value="C:endoplasmic reticulum membrane"/>
    <property type="evidence" value="ECO:0007669"/>
    <property type="project" value="UniProtKB-SubCell"/>
</dbReference>
<gene>
    <name evidence="9" type="ORF">OXX778_LOCUS5200</name>
</gene>
<evidence type="ECO:0000256" key="3">
    <source>
        <dbReference type="ARBA" id="ARBA00022448"/>
    </source>
</evidence>
<evidence type="ECO:0000256" key="1">
    <source>
        <dbReference type="ARBA" id="ARBA00004477"/>
    </source>
</evidence>
<evidence type="ECO:0000256" key="6">
    <source>
        <dbReference type="ARBA" id="ARBA00022989"/>
    </source>
</evidence>
<dbReference type="AlphaFoldDB" id="A0A813R4V5"/>
<comment type="similarity">
    <text evidence="2">Belongs to the nucleotide-sugar transporter family. SLC35B subfamily.</text>
</comment>
<feature type="transmembrane region" description="Helical" evidence="8">
    <location>
        <begin position="217"/>
        <end position="240"/>
    </location>
</feature>
<dbReference type="OrthoDB" id="78344at2759"/>
<reference evidence="9" key="1">
    <citation type="submission" date="2021-02" db="EMBL/GenBank/DDBJ databases">
        <authorList>
            <person name="Nowell W R."/>
        </authorList>
    </citation>
    <scope>NUCLEOTIDE SEQUENCE</scope>
    <source>
        <strain evidence="9">Ploen Becks lab</strain>
    </source>
</reference>
<protein>
    <recommendedName>
        <fullName evidence="11">Solute carrier family 35 member B1</fullName>
    </recommendedName>
</protein>
<feature type="transmembrane region" description="Helical" evidence="8">
    <location>
        <begin position="49"/>
        <end position="71"/>
    </location>
</feature>
<feature type="transmembrane region" description="Helical" evidence="8">
    <location>
        <begin position="246"/>
        <end position="265"/>
    </location>
</feature>
<keyword evidence="6 8" id="KW-1133">Transmembrane helix</keyword>